<dbReference type="Pfam" id="PF13239">
    <property type="entry name" value="2TM"/>
    <property type="match status" value="1"/>
</dbReference>
<dbReference type="InterPro" id="IPR025698">
    <property type="entry name" value="2TM_dom"/>
</dbReference>
<evidence type="ECO:0000259" key="2">
    <source>
        <dbReference type="Pfam" id="PF13239"/>
    </source>
</evidence>
<accession>A0ABU2YM03</accession>
<dbReference type="RefSeq" id="WP_311427922.1">
    <property type="nucleotide sequence ID" value="NZ_JAVRIA010000006.1"/>
</dbReference>
<evidence type="ECO:0000256" key="1">
    <source>
        <dbReference type="SAM" id="Phobius"/>
    </source>
</evidence>
<keyword evidence="1" id="KW-1133">Transmembrane helix</keyword>
<protein>
    <submittedName>
        <fullName evidence="3">2TM domain-containing protein</fullName>
    </submittedName>
</protein>
<comment type="caution">
    <text evidence="3">The sequence shown here is derived from an EMBL/GenBank/DDBJ whole genome shotgun (WGS) entry which is preliminary data.</text>
</comment>
<keyword evidence="4" id="KW-1185">Reference proteome</keyword>
<evidence type="ECO:0000313" key="3">
    <source>
        <dbReference type="EMBL" id="MDT0559156.1"/>
    </source>
</evidence>
<reference evidence="3 4" key="1">
    <citation type="submission" date="2023-09" db="EMBL/GenBank/DDBJ databases">
        <authorList>
            <person name="Rey-Velasco X."/>
        </authorList>
    </citation>
    <scope>NUCLEOTIDE SEQUENCE [LARGE SCALE GENOMIC DNA]</scope>
    <source>
        <strain evidence="3 4">W332</strain>
    </source>
</reference>
<dbReference type="EMBL" id="JAVRIA010000006">
    <property type="protein sequence ID" value="MDT0559156.1"/>
    <property type="molecule type" value="Genomic_DNA"/>
</dbReference>
<gene>
    <name evidence="3" type="ORF">RM697_10875</name>
</gene>
<feature type="domain" description="2TM" evidence="2">
    <location>
        <begin position="28"/>
        <end position="109"/>
    </location>
</feature>
<keyword evidence="1" id="KW-0812">Transmembrane</keyword>
<dbReference type="Proteomes" id="UP001259492">
    <property type="component" value="Unassembled WGS sequence"/>
</dbReference>
<feature type="transmembrane region" description="Helical" evidence="1">
    <location>
        <begin position="37"/>
        <end position="59"/>
    </location>
</feature>
<sequence>MDNYSIEPYSDDENRSQRQFEKEEAYLRAKKKLDKIIGFYWHLAVYIVINIFLILLIGFNSGEGFRGFGPYATAVFWGIGLLFHFLGVFGPGFIFGKNWEERKIQEFIEKDQEEFRRFE</sequence>
<name>A0ABU2YM03_9FLAO</name>
<keyword evidence="1" id="KW-0472">Membrane</keyword>
<feature type="transmembrane region" description="Helical" evidence="1">
    <location>
        <begin position="71"/>
        <end position="95"/>
    </location>
</feature>
<organism evidence="3 4">
    <name type="scientific">Microcosmobacter mediterraneus</name>
    <dbReference type="NCBI Taxonomy" id="3075607"/>
    <lineage>
        <taxon>Bacteria</taxon>
        <taxon>Pseudomonadati</taxon>
        <taxon>Bacteroidota</taxon>
        <taxon>Flavobacteriia</taxon>
        <taxon>Flavobacteriales</taxon>
        <taxon>Flavobacteriaceae</taxon>
        <taxon>Microcosmobacter</taxon>
    </lineage>
</organism>
<proteinExistence type="predicted"/>
<evidence type="ECO:0000313" key="4">
    <source>
        <dbReference type="Proteomes" id="UP001259492"/>
    </source>
</evidence>